<dbReference type="AlphaFoldDB" id="A0A0S7YEJ9"/>
<organism evidence="2 3">
    <name type="scientific">candidate division TA06 bacterium DG_78</name>
    <dbReference type="NCBI Taxonomy" id="1703772"/>
    <lineage>
        <taxon>Bacteria</taxon>
        <taxon>Bacteria division TA06</taxon>
    </lineage>
</organism>
<evidence type="ECO:0000313" key="3">
    <source>
        <dbReference type="Proteomes" id="UP000051012"/>
    </source>
</evidence>
<comment type="caution">
    <text evidence="2">The sequence shown here is derived from an EMBL/GenBank/DDBJ whole genome shotgun (WGS) entry which is preliminary data.</text>
</comment>
<dbReference type="Pfam" id="PF13847">
    <property type="entry name" value="Methyltransf_31"/>
    <property type="match status" value="1"/>
</dbReference>
<reference evidence="2 3" key="1">
    <citation type="journal article" date="2015" name="Microbiome">
        <title>Genomic resolution of linkages in carbon, nitrogen, and sulfur cycling among widespread estuary sediment bacteria.</title>
        <authorList>
            <person name="Baker B.J."/>
            <person name="Lazar C.S."/>
            <person name="Teske A.P."/>
            <person name="Dick G.J."/>
        </authorList>
    </citation>
    <scope>NUCLEOTIDE SEQUENCE [LARGE SCALE GENOMIC DNA]</scope>
    <source>
        <strain evidence="2">DG_78</strain>
    </source>
</reference>
<protein>
    <recommendedName>
        <fullName evidence="1">Methyltransferase domain-containing protein</fullName>
    </recommendedName>
</protein>
<evidence type="ECO:0000259" key="1">
    <source>
        <dbReference type="Pfam" id="PF13847"/>
    </source>
</evidence>
<dbReference type="Proteomes" id="UP000051012">
    <property type="component" value="Unassembled WGS sequence"/>
</dbReference>
<gene>
    <name evidence="2" type="ORF">AMJ52_05080</name>
</gene>
<dbReference type="CDD" id="cd02440">
    <property type="entry name" value="AdoMet_MTases"/>
    <property type="match status" value="1"/>
</dbReference>
<dbReference type="Gene3D" id="3.40.50.150">
    <property type="entry name" value="Vaccinia Virus protein VP39"/>
    <property type="match status" value="1"/>
</dbReference>
<dbReference type="InterPro" id="IPR025714">
    <property type="entry name" value="Methyltranfer_dom"/>
</dbReference>
<sequence length="187" mass="22009">MRGLDICDEMLQVARKNSKKKYLKIKFIRGDIRNFKLKRKAQVIWARGSIGDMLTLTDVKRALKNIKNNLLKNGIFIFDVRDYLYHLKLLKKRNRETRVFKKRNKNLTFSFVQDLNKKTRVATVKTEVTVKSPQSLVRFKINHALKHYTKKELAKLLHAAGFDILEIMPGYELAKENKPRILVIAKR</sequence>
<proteinExistence type="predicted"/>
<dbReference type="Gene3D" id="2.20.25.110">
    <property type="entry name" value="S-adenosyl-L-methionine-dependent methyltransferases"/>
    <property type="match status" value="1"/>
</dbReference>
<accession>A0A0S7YEJ9</accession>
<dbReference type="InterPro" id="IPR029063">
    <property type="entry name" value="SAM-dependent_MTases_sf"/>
</dbReference>
<dbReference type="EMBL" id="LJNI01000054">
    <property type="protein sequence ID" value="KPJ72811.1"/>
    <property type="molecule type" value="Genomic_DNA"/>
</dbReference>
<feature type="domain" description="Methyltransferase" evidence="1">
    <location>
        <begin position="3"/>
        <end position="92"/>
    </location>
</feature>
<dbReference type="SUPFAM" id="SSF53335">
    <property type="entry name" value="S-adenosyl-L-methionine-dependent methyltransferases"/>
    <property type="match status" value="1"/>
</dbReference>
<name>A0A0S7YEJ9_UNCT6</name>
<evidence type="ECO:0000313" key="2">
    <source>
        <dbReference type="EMBL" id="KPJ72811.1"/>
    </source>
</evidence>